<dbReference type="Proteomes" id="UP000027222">
    <property type="component" value="Unassembled WGS sequence"/>
</dbReference>
<evidence type="ECO:0000313" key="2">
    <source>
        <dbReference type="Proteomes" id="UP000027222"/>
    </source>
</evidence>
<dbReference type="AlphaFoldDB" id="A0A067ST56"/>
<organism evidence="1 2">
    <name type="scientific">Galerina marginata (strain CBS 339.88)</name>
    <dbReference type="NCBI Taxonomy" id="685588"/>
    <lineage>
        <taxon>Eukaryota</taxon>
        <taxon>Fungi</taxon>
        <taxon>Dikarya</taxon>
        <taxon>Basidiomycota</taxon>
        <taxon>Agaricomycotina</taxon>
        <taxon>Agaricomycetes</taxon>
        <taxon>Agaricomycetidae</taxon>
        <taxon>Agaricales</taxon>
        <taxon>Agaricineae</taxon>
        <taxon>Strophariaceae</taxon>
        <taxon>Galerina</taxon>
    </lineage>
</organism>
<dbReference type="Gene3D" id="3.60.15.10">
    <property type="entry name" value="Ribonuclease Z/Hydroxyacylglutathione hydrolase-like"/>
    <property type="match status" value="1"/>
</dbReference>
<proteinExistence type="predicted"/>
<dbReference type="HOGENOM" id="CLU_022033_0_0_1"/>
<keyword evidence="2" id="KW-1185">Reference proteome</keyword>
<gene>
    <name evidence="1" type="ORF">GALMADRAFT_227826</name>
</gene>
<accession>A0A067ST56</accession>
<reference evidence="2" key="1">
    <citation type="journal article" date="2014" name="Proc. Natl. Acad. Sci. U.S.A.">
        <title>Extensive sampling of basidiomycete genomes demonstrates inadequacy of the white-rot/brown-rot paradigm for wood decay fungi.</title>
        <authorList>
            <person name="Riley R."/>
            <person name="Salamov A.A."/>
            <person name="Brown D.W."/>
            <person name="Nagy L.G."/>
            <person name="Floudas D."/>
            <person name="Held B.W."/>
            <person name="Levasseur A."/>
            <person name="Lombard V."/>
            <person name="Morin E."/>
            <person name="Otillar R."/>
            <person name="Lindquist E.A."/>
            <person name="Sun H."/>
            <person name="LaButti K.M."/>
            <person name="Schmutz J."/>
            <person name="Jabbour D."/>
            <person name="Luo H."/>
            <person name="Baker S.E."/>
            <person name="Pisabarro A.G."/>
            <person name="Walton J.D."/>
            <person name="Blanchette R.A."/>
            <person name="Henrissat B."/>
            <person name="Martin F."/>
            <person name="Cullen D."/>
            <person name="Hibbett D.S."/>
            <person name="Grigoriev I.V."/>
        </authorList>
    </citation>
    <scope>NUCLEOTIDE SEQUENCE [LARGE SCALE GENOMIC DNA]</scope>
    <source>
        <strain evidence="2">CBS 339.88</strain>
    </source>
</reference>
<dbReference type="InterPro" id="IPR036866">
    <property type="entry name" value="RibonucZ/Hydroxyglut_hydro"/>
</dbReference>
<protein>
    <submittedName>
        <fullName evidence="1">Uncharacterized protein</fullName>
    </submittedName>
</protein>
<dbReference type="STRING" id="685588.A0A067ST56"/>
<name>A0A067ST56_GALM3</name>
<dbReference type="OrthoDB" id="3246270at2759"/>
<evidence type="ECO:0000313" key="1">
    <source>
        <dbReference type="EMBL" id="KDR74130.1"/>
    </source>
</evidence>
<sequence length="744" mass="82824">MSLKLIVIYAAYGDALLLQTPDVPPKYWLIDGGPINPSPVDHLPDNRIPLNAYYQYLKRALYRYCCSQKDGVIDSLAGIIVTHPDGDHMDGINRLLRNDMVIPAKFKGPVVLNSTFYRPGGPPLEYPLAQFLDQVNHSSFGLSEVPDPFVLPVLPDPHIPTNMKNGSLAGLYKMVDGEPRNPYPRPADFKWEKYDLDKSTQNWSSIITMWLDPGPAPGGRDKLSLVTTGDGLPSYILNRMKLATPWDPIPALGIFKVSHHGSEYNNQWADNAKDYVGSGDIEHERKFFFCLTMLALQYSGLALKNPPSPPANVLTMDHFKVEVLHGSPMLDWTVVNEAVAADFEASIQWLSNSFSTELQFYAKTAKVDVTSFNLQDDLSLRDFADALVARYNDRKSQIIDTGVIADGTPGASKVTFSFDKKAFRTRFMKGITSHKLANPKYFETLFNCLDSNALDDLRKARLVQNFYSKFTANNYVISGNRFPHGHPKPSVLAGMMAHLILTVAGVASPRRIFVTDGASIPLDYVYDLVTSLLSHSARPLLPPQWNQKVRVYYLATDFLAEIPVDLSHVNGVREIDFSNYASKDNEDYLTFLHNQFMKAKPYDMPRAAISHTTTFRITIRSDQDVVPKSLDMDAAGNLLVAAAGNPLFNLQYIDHTTANVARWSYKKEPHFELFTDAANLHPIPDLVFLIIPNHANPALSNSHVSKDNGVGLVERLHLANGVVSFQAGAGITLATVQFERNPGI</sequence>
<dbReference type="EMBL" id="KL142384">
    <property type="protein sequence ID" value="KDR74130.1"/>
    <property type="molecule type" value="Genomic_DNA"/>
</dbReference>
<dbReference type="SUPFAM" id="SSF56281">
    <property type="entry name" value="Metallo-hydrolase/oxidoreductase"/>
    <property type="match status" value="1"/>
</dbReference>